<proteinExistence type="predicted"/>
<dbReference type="EMBL" id="CM011688">
    <property type="protein sequence ID" value="TMS09729.1"/>
    <property type="molecule type" value="Genomic_DNA"/>
</dbReference>
<evidence type="ECO:0000313" key="1">
    <source>
        <dbReference type="EMBL" id="TMS09729.1"/>
    </source>
</evidence>
<name>A0ACD3QS89_LARCR</name>
<accession>A0ACD3QS89</accession>
<comment type="caution">
    <text evidence="1">The sequence shown here is derived from an EMBL/GenBank/DDBJ whole genome shotgun (WGS) entry which is preliminary data.</text>
</comment>
<reference evidence="1" key="1">
    <citation type="submission" date="2018-11" db="EMBL/GenBank/DDBJ databases">
        <title>The sequence and de novo assembly of Larimichthys crocea genome using PacBio and Hi-C technologies.</title>
        <authorList>
            <person name="Xu P."/>
            <person name="Chen B."/>
            <person name="Zhou Z."/>
            <person name="Ke Q."/>
            <person name="Wu Y."/>
            <person name="Bai H."/>
            <person name="Pu F."/>
        </authorList>
    </citation>
    <scope>NUCLEOTIDE SEQUENCE</scope>
    <source>
        <tissue evidence="1">Muscle</tissue>
    </source>
</reference>
<sequence length="568" mass="63172">MEQDISRVTCTEGAKPCLAKTEERKPQKGGGKKRRHPGGDGDGDGGERKRRGGEEGEKGQGDGGRKCLDALSVGYFRRVGERLSEGFEDNEEREMFVENVLTEVKGKAILRRSRLPEEEEEEEVCGALEAQVLSLSQVVRDNGAEFIKHVHGSYVVRTLLHVLAGCLGPPRTEARPGAKERNIVPQLTDFDIPTSFWYELKSLTETLMDNVNLSVTDAVASAVFQTMLSVCHRKRPKLCKQLLKRITEYLTTRSAAPGVSPLLVFLKDQASSRLIETIIQLSHKSLLSDLYKNHLKGQLVDLALHPIANFPIQRLTAASAKYKLFQRLFDELIQGVEAILASGHMGVIVQLAESCAESGEKQEELMQCLLNAFHCAEPGSRHVNCLPLFMSLLTYEVYYHSDTAEGGTQTEVPLTSICYNGSRLVQALAKFKERSLLLSSLRTLTPADLLTLASDPAGSHVLQALITTSSDKGRGKILKRLEGQYVQMACSRLGSRVLEAIWNSASVNHRQSIAQELVGSESQLRSDQFARHVWAKFALSHFIHRRSHWQEIQTGESKKRKLFSDILE</sequence>
<gene>
    <name evidence="1" type="ORF">E3U43_002388</name>
</gene>
<dbReference type="Proteomes" id="UP000793456">
    <property type="component" value="Chromosome XV"/>
</dbReference>
<keyword evidence="2" id="KW-1185">Reference proteome</keyword>
<protein>
    <submittedName>
        <fullName evidence="1">Uncharacterized protein</fullName>
    </submittedName>
</protein>
<evidence type="ECO:0000313" key="2">
    <source>
        <dbReference type="Proteomes" id="UP000793456"/>
    </source>
</evidence>
<organism evidence="1 2">
    <name type="scientific">Larimichthys crocea</name>
    <name type="common">Large yellow croaker</name>
    <name type="synonym">Pseudosciaena crocea</name>
    <dbReference type="NCBI Taxonomy" id="215358"/>
    <lineage>
        <taxon>Eukaryota</taxon>
        <taxon>Metazoa</taxon>
        <taxon>Chordata</taxon>
        <taxon>Craniata</taxon>
        <taxon>Vertebrata</taxon>
        <taxon>Euteleostomi</taxon>
        <taxon>Actinopterygii</taxon>
        <taxon>Neopterygii</taxon>
        <taxon>Teleostei</taxon>
        <taxon>Neoteleostei</taxon>
        <taxon>Acanthomorphata</taxon>
        <taxon>Eupercaria</taxon>
        <taxon>Sciaenidae</taxon>
        <taxon>Larimichthys</taxon>
    </lineage>
</organism>